<proteinExistence type="predicted"/>
<dbReference type="EMBL" id="BMWH01000030">
    <property type="protein sequence ID" value="GHA10138.1"/>
    <property type="molecule type" value="Genomic_DNA"/>
</dbReference>
<sequence>MRPDAGDALGDQRGQPVQQGGEEGLADAGDIRAAVRELARGDARDEDQPGEGDPDPADGRGGEALAEEQRAEEDHVERLGVVDDRGHGDRRAAVGGEQQHPVQDDEHPAQGRQAQRARGEAVVAQPAAGGDVGAQGEGAEQDAEEDDVER</sequence>
<feature type="compositionally biased region" description="Acidic residues" evidence="1">
    <location>
        <begin position="139"/>
        <end position="150"/>
    </location>
</feature>
<accession>A0A918RU64</accession>
<protein>
    <submittedName>
        <fullName evidence="2">Uncharacterized protein</fullName>
    </submittedName>
</protein>
<name>A0A918RU64_9ACTN</name>
<keyword evidence="3" id="KW-1185">Reference proteome</keyword>
<organism evidence="2 3">
    <name type="scientific">Streptomyces echinoruber</name>
    <dbReference type="NCBI Taxonomy" id="68898"/>
    <lineage>
        <taxon>Bacteria</taxon>
        <taxon>Bacillati</taxon>
        <taxon>Actinomycetota</taxon>
        <taxon>Actinomycetes</taxon>
        <taxon>Kitasatosporales</taxon>
        <taxon>Streptomycetaceae</taxon>
        <taxon>Streptomyces</taxon>
    </lineage>
</organism>
<reference evidence="2" key="2">
    <citation type="submission" date="2020-09" db="EMBL/GenBank/DDBJ databases">
        <authorList>
            <person name="Sun Q."/>
            <person name="Ohkuma M."/>
        </authorList>
    </citation>
    <scope>NUCLEOTIDE SEQUENCE</scope>
    <source>
        <strain evidence="2">JCM 5016</strain>
    </source>
</reference>
<feature type="compositionally biased region" description="Basic and acidic residues" evidence="1">
    <location>
        <begin position="29"/>
        <end position="47"/>
    </location>
</feature>
<gene>
    <name evidence="2" type="ORF">GCM10010389_56690</name>
</gene>
<evidence type="ECO:0000313" key="2">
    <source>
        <dbReference type="EMBL" id="GHA10138.1"/>
    </source>
</evidence>
<evidence type="ECO:0000256" key="1">
    <source>
        <dbReference type="SAM" id="MobiDB-lite"/>
    </source>
</evidence>
<comment type="caution">
    <text evidence="2">The sequence shown here is derived from an EMBL/GenBank/DDBJ whole genome shotgun (WGS) entry which is preliminary data.</text>
</comment>
<evidence type="ECO:0000313" key="3">
    <source>
        <dbReference type="Proteomes" id="UP000623010"/>
    </source>
</evidence>
<feature type="region of interest" description="Disordered" evidence="1">
    <location>
        <begin position="1"/>
        <end position="150"/>
    </location>
</feature>
<dbReference type="AlphaFoldDB" id="A0A918RU64"/>
<feature type="compositionally biased region" description="Basic and acidic residues" evidence="1">
    <location>
        <begin position="57"/>
        <end position="92"/>
    </location>
</feature>
<dbReference type="Proteomes" id="UP000623010">
    <property type="component" value="Unassembled WGS sequence"/>
</dbReference>
<reference evidence="2" key="1">
    <citation type="journal article" date="2014" name="Int. J. Syst. Evol. Microbiol.">
        <title>Complete genome sequence of Corynebacterium casei LMG S-19264T (=DSM 44701T), isolated from a smear-ripened cheese.</title>
        <authorList>
            <consortium name="US DOE Joint Genome Institute (JGI-PGF)"/>
            <person name="Walter F."/>
            <person name="Albersmeier A."/>
            <person name="Kalinowski J."/>
            <person name="Ruckert C."/>
        </authorList>
    </citation>
    <scope>NUCLEOTIDE SEQUENCE</scope>
    <source>
        <strain evidence="2">JCM 5016</strain>
    </source>
</reference>